<proteinExistence type="predicted"/>
<feature type="transmembrane region" description="Helical" evidence="1">
    <location>
        <begin position="106"/>
        <end position="127"/>
    </location>
</feature>
<feature type="transmembrane region" description="Helical" evidence="1">
    <location>
        <begin position="73"/>
        <end position="100"/>
    </location>
</feature>
<evidence type="ECO:0000313" key="3">
    <source>
        <dbReference type="Proteomes" id="UP000284598"/>
    </source>
</evidence>
<keyword evidence="1" id="KW-0812">Transmembrane</keyword>
<dbReference type="AlphaFoldDB" id="A0A413RUR8"/>
<evidence type="ECO:0000256" key="1">
    <source>
        <dbReference type="SAM" id="Phobius"/>
    </source>
</evidence>
<reference evidence="2 3" key="1">
    <citation type="submission" date="2018-08" db="EMBL/GenBank/DDBJ databases">
        <title>A genome reference for cultivated species of the human gut microbiota.</title>
        <authorList>
            <person name="Zou Y."/>
            <person name="Xue W."/>
            <person name="Luo G."/>
        </authorList>
    </citation>
    <scope>NUCLEOTIDE SEQUENCE [LARGE SCALE GENOMIC DNA]</scope>
    <source>
        <strain evidence="2 3">AM43-2</strain>
    </source>
</reference>
<comment type="caution">
    <text evidence="2">The sequence shown here is derived from an EMBL/GenBank/DDBJ whole genome shotgun (WGS) entry which is preliminary data.</text>
</comment>
<name>A0A413RUR8_9FIRM</name>
<feature type="transmembrane region" description="Helical" evidence="1">
    <location>
        <begin position="177"/>
        <end position="194"/>
    </location>
</feature>
<gene>
    <name evidence="2" type="ORF">DW929_11690</name>
</gene>
<dbReference type="EMBL" id="QSFO01000019">
    <property type="protein sequence ID" value="RHA52073.1"/>
    <property type="molecule type" value="Genomic_DNA"/>
</dbReference>
<sequence length="204" mass="24074">MNKVKKFMIENKIYVLVLFLGIIAIIYGMMSLYDMFKEHSLIYFITINGIIVATIYVGIHEQKRRNEFTKSDLIYYALMQIVMTSGLSGTFILMICGIMPLKYVNIFWGLIIVVSIVLSEFLVWKGFRFYFKKKRKIDLLDEKYHSFFIHIIAIWFTFISFVPFLVTPFMNELEKKMGLMLSIGSIFCFYDLVLSEYQKIKGSR</sequence>
<feature type="transmembrane region" description="Helical" evidence="1">
    <location>
        <begin position="12"/>
        <end position="30"/>
    </location>
</feature>
<dbReference type="Proteomes" id="UP000284598">
    <property type="component" value="Unassembled WGS sequence"/>
</dbReference>
<evidence type="ECO:0000313" key="2">
    <source>
        <dbReference type="EMBL" id="RHA52073.1"/>
    </source>
</evidence>
<keyword evidence="1" id="KW-0472">Membrane</keyword>
<organism evidence="2 3">
    <name type="scientific">Eubacterium ventriosum</name>
    <dbReference type="NCBI Taxonomy" id="39496"/>
    <lineage>
        <taxon>Bacteria</taxon>
        <taxon>Bacillati</taxon>
        <taxon>Bacillota</taxon>
        <taxon>Clostridia</taxon>
        <taxon>Eubacteriales</taxon>
        <taxon>Eubacteriaceae</taxon>
        <taxon>Eubacterium</taxon>
    </lineage>
</organism>
<dbReference type="RefSeq" id="WP_118025824.1">
    <property type="nucleotide sequence ID" value="NZ_QSFO01000019.1"/>
</dbReference>
<feature type="transmembrane region" description="Helical" evidence="1">
    <location>
        <begin position="147"/>
        <end position="165"/>
    </location>
</feature>
<feature type="transmembrane region" description="Helical" evidence="1">
    <location>
        <begin position="42"/>
        <end position="61"/>
    </location>
</feature>
<accession>A0A413RUR8</accession>
<keyword evidence="1" id="KW-1133">Transmembrane helix</keyword>
<protein>
    <submittedName>
        <fullName evidence="2">Uncharacterized protein</fullName>
    </submittedName>
</protein>